<feature type="signal peptide" evidence="8">
    <location>
        <begin position="1"/>
        <end position="19"/>
    </location>
</feature>
<comment type="caution">
    <text evidence="10">The sequence shown here is derived from an EMBL/GenBank/DDBJ whole genome shotgun (WGS) entry which is preliminary data.</text>
</comment>
<dbReference type="InterPro" id="IPR000834">
    <property type="entry name" value="Peptidase_M14"/>
</dbReference>
<dbReference type="PANTHER" id="PTHR11705">
    <property type="entry name" value="PROTEASE FAMILY M14 CARBOXYPEPTIDASE A,B"/>
    <property type="match status" value="1"/>
</dbReference>
<evidence type="ECO:0000256" key="6">
    <source>
        <dbReference type="ARBA" id="ARBA00023049"/>
    </source>
</evidence>
<dbReference type="Proteomes" id="UP001226434">
    <property type="component" value="Unassembled WGS sequence"/>
</dbReference>
<evidence type="ECO:0000256" key="5">
    <source>
        <dbReference type="ARBA" id="ARBA00022833"/>
    </source>
</evidence>
<dbReference type="CDD" id="cd06238">
    <property type="entry name" value="M14-like"/>
    <property type="match status" value="1"/>
</dbReference>
<keyword evidence="5" id="KW-0862">Zinc</keyword>
<keyword evidence="11" id="KW-1185">Reference proteome</keyword>
<proteinExistence type="inferred from homology"/>
<evidence type="ECO:0000256" key="1">
    <source>
        <dbReference type="ARBA" id="ARBA00001947"/>
    </source>
</evidence>
<evidence type="ECO:0000256" key="3">
    <source>
        <dbReference type="ARBA" id="ARBA00022670"/>
    </source>
</evidence>
<gene>
    <name evidence="10" type="ORF">QJ048_20125</name>
</gene>
<reference evidence="10 11" key="1">
    <citation type="submission" date="2023-05" db="EMBL/GenBank/DDBJ databases">
        <title>Genome sequence of Pinibacter sp. MAH-24.</title>
        <authorList>
            <person name="Huq M.A."/>
        </authorList>
    </citation>
    <scope>NUCLEOTIDE SEQUENCE [LARGE SCALE GENOMIC DNA]</scope>
    <source>
        <strain evidence="10 11">MAH-24</strain>
    </source>
</reference>
<comment type="cofactor">
    <cofactor evidence="1">
        <name>Zn(2+)</name>
        <dbReference type="ChEBI" id="CHEBI:29105"/>
    </cofactor>
</comment>
<dbReference type="PANTHER" id="PTHR11705:SF143">
    <property type="entry name" value="SLL0236 PROTEIN"/>
    <property type="match status" value="1"/>
</dbReference>
<dbReference type="SUPFAM" id="SSF52317">
    <property type="entry name" value="Class I glutamine amidotransferase-like"/>
    <property type="match status" value="1"/>
</dbReference>
<comment type="caution">
    <text evidence="7">Lacks conserved residue(s) required for the propagation of feature annotation.</text>
</comment>
<keyword evidence="8" id="KW-0732">Signal</keyword>
<dbReference type="Pfam" id="PF00246">
    <property type="entry name" value="Peptidase_M14"/>
    <property type="match status" value="1"/>
</dbReference>
<evidence type="ECO:0000256" key="7">
    <source>
        <dbReference type="PROSITE-ProRule" id="PRU01379"/>
    </source>
</evidence>
<protein>
    <submittedName>
        <fullName evidence="10">M14 family metallopeptidase</fullName>
    </submittedName>
</protein>
<dbReference type="EMBL" id="JASBRG010000007">
    <property type="protein sequence ID" value="MDI3322107.1"/>
    <property type="molecule type" value="Genomic_DNA"/>
</dbReference>
<keyword evidence="6" id="KW-0482">Metalloprotease</keyword>
<evidence type="ECO:0000256" key="2">
    <source>
        <dbReference type="ARBA" id="ARBA00005988"/>
    </source>
</evidence>
<dbReference type="Gene3D" id="3.40.630.10">
    <property type="entry name" value="Zn peptidases"/>
    <property type="match status" value="1"/>
</dbReference>
<organism evidence="10 11">
    <name type="scientific">Pinibacter soli</name>
    <dbReference type="NCBI Taxonomy" id="3044211"/>
    <lineage>
        <taxon>Bacteria</taxon>
        <taxon>Pseudomonadati</taxon>
        <taxon>Bacteroidota</taxon>
        <taxon>Chitinophagia</taxon>
        <taxon>Chitinophagales</taxon>
        <taxon>Chitinophagaceae</taxon>
        <taxon>Pinibacter</taxon>
    </lineage>
</organism>
<evidence type="ECO:0000256" key="4">
    <source>
        <dbReference type="ARBA" id="ARBA00022801"/>
    </source>
</evidence>
<comment type="similarity">
    <text evidence="2 7">Belongs to the peptidase M14 family.</text>
</comment>
<dbReference type="RefSeq" id="WP_282336227.1">
    <property type="nucleotide sequence ID" value="NZ_JASBRG010000007.1"/>
</dbReference>
<evidence type="ECO:0000313" key="11">
    <source>
        <dbReference type="Proteomes" id="UP001226434"/>
    </source>
</evidence>
<keyword evidence="3" id="KW-0645">Protease</keyword>
<dbReference type="SUPFAM" id="SSF53187">
    <property type="entry name" value="Zn-dependent exopeptidases"/>
    <property type="match status" value="1"/>
</dbReference>
<sequence>MKRFISCFLVCLIAITSFAQLQSPEQFLGYKIGSRYTPHYKIVNYFNYLAKQSPDMVKLEQYGETNEGRPLLLAFISTKENITNLENIRQNNLKLAGFDADKANASEKTPAIIWMSYNVHGNEPSSSEASMLTIYELLNPSNTKSKNYLQNTVVIIDPCMNPDGRDRYVYWFNQVVGKKANPNPASREHSEPWPGGRSNHYNFDLNRDWAWQTQIESQQRMAKYNEWLPQIHVDFHEQSYNNPYYFAPAAEPFHEVITEWQRNFQTTIGRNNAKYFDENGWLYFTKEQFDLFYPSYGDTYPLYNGAIGMTYEQGGNNRGGLAVVTDAGDTLTLYDRVMHHFTTGISTIEIASQNADKLVKEFHKYYNNAISSPLGDFKSYVIKADDGDKLDRLKKLLNRNKILWSYLQVNNAQLNGLNYFTGKQENFKAAIGDIVVNANQPKSNLLRVLFERVSKLSDSATYDITAWSLPFAYGLETYGLKSYITTTTKANPDSITTFALPPTTYGYVVQWNGMSSAKFLTAVLQKGLKVRYAERSFKIGSEDFDKGSLILTKAGNNTLSQSLEQIIKSAAEQANVRVYAVSSGLVDKGFDFGSDKVHVIKSPRVALLAGKEVTSLNMGEIWHLFDQQLNYPVSLINVSDLQKVAWNSFDVLIIPDGDYDFFNEKNTNDELKNWVKRGGKIIAVQSAVMEMAKADWGIKSKVPDDDKKDDVIKGDYSLLHRYENRDRDVLVNSIPGSIFKVELDNTHPLAFGYPDFYYTLKQDENIYEFMKEGWNVGVLRKDNYIAGFTGSKTKEKLKDGLLFGVQEMGRGKVVYLADNPLFRSFWENGKLLFCNAVFMVD</sequence>
<dbReference type="InterPro" id="IPR029062">
    <property type="entry name" value="Class_I_gatase-like"/>
</dbReference>
<accession>A0ABT6RHQ6</accession>
<feature type="chain" id="PRO_5047020321" evidence="8">
    <location>
        <begin position="20"/>
        <end position="841"/>
    </location>
</feature>
<evidence type="ECO:0000256" key="8">
    <source>
        <dbReference type="SAM" id="SignalP"/>
    </source>
</evidence>
<name>A0ABT6RHQ6_9BACT</name>
<dbReference type="PROSITE" id="PS52035">
    <property type="entry name" value="PEPTIDASE_M14"/>
    <property type="match status" value="1"/>
</dbReference>
<keyword evidence="4" id="KW-0378">Hydrolase</keyword>
<dbReference type="SMART" id="SM00631">
    <property type="entry name" value="Zn_pept"/>
    <property type="match status" value="1"/>
</dbReference>
<evidence type="ECO:0000259" key="9">
    <source>
        <dbReference type="PROSITE" id="PS52035"/>
    </source>
</evidence>
<feature type="domain" description="Peptidase M14" evidence="9">
    <location>
        <begin position="35"/>
        <end position="366"/>
    </location>
</feature>
<evidence type="ECO:0000313" key="10">
    <source>
        <dbReference type="EMBL" id="MDI3322107.1"/>
    </source>
</evidence>